<dbReference type="OrthoDB" id="5023422at2"/>
<evidence type="ECO:0000313" key="2">
    <source>
        <dbReference type="EMBL" id="SDH14737.1"/>
    </source>
</evidence>
<proteinExistence type="predicted"/>
<evidence type="ECO:0000256" key="1">
    <source>
        <dbReference type="SAM" id="MobiDB-lite"/>
    </source>
</evidence>
<dbReference type="Proteomes" id="UP000199009">
    <property type="component" value="Chromosome I"/>
</dbReference>
<feature type="compositionally biased region" description="Polar residues" evidence="1">
    <location>
        <begin position="1"/>
        <end position="12"/>
    </location>
</feature>
<organism evidence="2 3">
    <name type="scientific">Microbacterium pygmaeum</name>
    <dbReference type="NCBI Taxonomy" id="370764"/>
    <lineage>
        <taxon>Bacteria</taxon>
        <taxon>Bacillati</taxon>
        <taxon>Actinomycetota</taxon>
        <taxon>Actinomycetes</taxon>
        <taxon>Micrococcales</taxon>
        <taxon>Microbacteriaceae</taxon>
        <taxon>Microbacterium</taxon>
    </lineage>
</organism>
<evidence type="ECO:0000313" key="3">
    <source>
        <dbReference type="Proteomes" id="UP000199009"/>
    </source>
</evidence>
<accession>A0A1G8A1M6</accession>
<dbReference type="RefSeq" id="WP_091489875.1">
    <property type="nucleotide sequence ID" value="NZ_LT629692.1"/>
</dbReference>
<dbReference type="EMBL" id="LT629692">
    <property type="protein sequence ID" value="SDH14737.1"/>
    <property type="molecule type" value="Genomic_DNA"/>
</dbReference>
<feature type="region of interest" description="Disordered" evidence="1">
    <location>
        <begin position="1"/>
        <end position="71"/>
    </location>
</feature>
<dbReference type="AlphaFoldDB" id="A0A1G8A1M6"/>
<reference evidence="2 3" key="1">
    <citation type="submission" date="2016-10" db="EMBL/GenBank/DDBJ databases">
        <authorList>
            <person name="de Groot N.N."/>
        </authorList>
    </citation>
    <scope>NUCLEOTIDE SEQUENCE [LARGE SCALE GENOMIC DNA]</scope>
    <source>
        <strain evidence="2 3">DSM 23142</strain>
    </source>
</reference>
<keyword evidence="3" id="KW-1185">Reference proteome</keyword>
<protein>
    <submittedName>
        <fullName evidence="2">Uncharacterized protein</fullName>
    </submittedName>
</protein>
<name>A0A1G8A1M6_9MICO</name>
<sequence length="71" mass="7104">MSNTDHSIPSDDNSLEGPDIEVPTEGADDNATVKGAGLGQDGTIPAAPDGIAAGHTGEPSNFEPEEDEDAG</sequence>
<gene>
    <name evidence="2" type="ORF">SAMN04489810_2237</name>
</gene>